<dbReference type="EMBL" id="ANIX01004449">
    <property type="protein sequence ID" value="ETP00343.1"/>
    <property type="molecule type" value="Genomic_DNA"/>
</dbReference>
<accession>W2VRR2</accession>
<dbReference type="AlphaFoldDB" id="W2VRR2"/>
<name>W2VRR2_PHYNI</name>
<proteinExistence type="predicted"/>
<gene>
    <name evidence="1" type="ORF">F441_22237</name>
</gene>
<reference evidence="1 2" key="1">
    <citation type="submission" date="2013-11" db="EMBL/GenBank/DDBJ databases">
        <title>The Genome Sequence of Phytophthora parasitica CJ01A1.</title>
        <authorList>
            <consortium name="The Broad Institute Genomics Platform"/>
            <person name="Russ C."/>
            <person name="Tyler B."/>
            <person name="Panabieres F."/>
            <person name="Shan W."/>
            <person name="Tripathy S."/>
            <person name="Grunwald N."/>
            <person name="Machado M."/>
            <person name="Johnson C.S."/>
            <person name="Walker B."/>
            <person name="Young S.K."/>
            <person name="Zeng Q."/>
            <person name="Gargeya S."/>
            <person name="Fitzgerald M."/>
            <person name="Haas B."/>
            <person name="Abouelleil A."/>
            <person name="Allen A.W."/>
            <person name="Alvarado L."/>
            <person name="Arachchi H.M."/>
            <person name="Berlin A.M."/>
            <person name="Chapman S.B."/>
            <person name="Gainer-Dewar J."/>
            <person name="Goldberg J."/>
            <person name="Griggs A."/>
            <person name="Gujja S."/>
            <person name="Hansen M."/>
            <person name="Howarth C."/>
            <person name="Imamovic A."/>
            <person name="Ireland A."/>
            <person name="Larimer J."/>
            <person name="McCowan C."/>
            <person name="Murphy C."/>
            <person name="Pearson M."/>
            <person name="Poon T.W."/>
            <person name="Priest M."/>
            <person name="Roberts A."/>
            <person name="Saif S."/>
            <person name="Shea T."/>
            <person name="Sisk P."/>
            <person name="Sykes S."/>
            <person name="Wortman J."/>
            <person name="Nusbaum C."/>
            <person name="Birren B."/>
        </authorList>
    </citation>
    <scope>NUCLEOTIDE SEQUENCE [LARGE SCALE GENOMIC DNA]</scope>
    <source>
        <strain evidence="1 2">CJ01A1</strain>
    </source>
</reference>
<sequence>MLEGLGVGVGRDVGNYVLEHNNIDAELRTGFKVPFKQLDVKEVPY</sequence>
<evidence type="ECO:0000313" key="1">
    <source>
        <dbReference type="EMBL" id="ETP00343.1"/>
    </source>
</evidence>
<evidence type="ECO:0000313" key="2">
    <source>
        <dbReference type="Proteomes" id="UP000018958"/>
    </source>
</evidence>
<organism evidence="1 2">
    <name type="scientific">Phytophthora nicotianae CJ01A1</name>
    <dbReference type="NCBI Taxonomy" id="1317063"/>
    <lineage>
        <taxon>Eukaryota</taxon>
        <taxon>Sar</taxon>
        <taxon>Stramenopiles</taxon>
        <taxon>Oomycota</taxon>
        <taxon>Peronosporomycetes</taxon>
        <taxon>Peronosporales</taxon>
        <taxon>Peronosporaceae</taxon>
        <taxon>Phytophthora</taxon>
    </lineage>
</organism>
<protein>
    <submittedName>
        <fullName evidence="1">Uncharacterized protein</fullName>
    </submittedName>
</protein>
<comment type="caution">
    <text evidence="1">The sequence shown here is derived from an EMBL/GenBank/DDBJ whole genome shotgun (WGS) entry which is preliminary data.</text>
</comment>
<dbReference type="Proteomes" id="UP000018958">
    <property type="component" value="Unassembled WGS sequence"/>
</dbReference>